<name>A0AAN7T8N8_9PEZI</name>
<protein>
    <submittedName>
        <fullName evidence="2">Uncharacterized protein</fullName>
    </submittedName>
</protein>
<gene>
    <name evidence="2" type="ORF">LTR62_002372</name>
</gene>
<comment type="caution">
    <text evidence="2">The sequence shown here is derived from an EMBL/GenBank/DDBJ whole genome shotgun (WGS) entry which is preliminary data.</text>
</comment>
<dbReference type="Proteomes" id="UP001310890">
    <property type="component" value="Unassembled WGS sequence"/>
</dbReference>
<feature type="compositionally biased region" description="Basic and acidic residues" evidence="1">
    <location>
        <begin position="104"/>
        <end position="114"/>
    </location>
</feature>
<dbReference type="EMBL" id="JAVRRL010000169">
    <property type="protein sequence ID" value="KAK5105685.1"/>
    <property type="molecule type" value="Genomic_DNA"/>
</dbReference>
<evidence type="ECO:0000313" key="2">
    <source>
        <dbReference type="EMBL" id="KAK5105685.1"/>
    </source>
</evidence>
<proteinExistence type="predicted"/>
<organism evidence="2 3">
    <name type="scientific">Meristemomyces frigidus</name>
    <dbReference type="NCBI Taxonomy" id="1508187"/>
    <lineage>
        <taxon>Eukaryota</taxon>
        <taxon>Fungi</taxon>
        <taxon>Dikarya</taxon>
        <taxon>Ascomycota</taxon>
        <taxon>Pezizomycotina</taxon>
        <taxon>Dothideomycetes</taxon>
        <taxon>Dothideomycetidae</taxon>
        <taxon>Mycosphaerellales</taxon>
        <taxon>Teratosphaeriaceae</taxon>
        <taxon>Meristemomyces</taxon>
    </lineage>
</organism>
<evidence type="ECO:0000313" key="3">
    <source>
        <dbReference type="Proteomes" id="UP001310890"/>
    </source>
</evidence>
<evidence type="ECO:0000256" key="1">
    <source>
        <dbReference type="SAM" id="MobiDB-lite"/>
    </source>
</evidence>
<feature type="region of interest" description="Disordered" evidence="1">
    <location>
        <begin position="104"/>
        <end position="204"/>
    </location>
</feature>
<accession>A0AAN7T8N8</accession>
<feature type="compositionally biased region" description="Basic residues" evidence="1">
    <location>
        <begin position="143"/>
        <end position="152"/>
    </location>
</feature>
<sequence>MDLSNYLCQNEISHLSQVFEIPLENDPALVFWTGCITIRYVVNKIAQPTSLQNMTSLHKEPKKSTSLATVCERTKQEAVQQKRTEQHIKVEQKQKEMLEKEAAKQAKVEREKKAVKQVRPGKKQAAAQAKKIAKQVKMEQKQKAARKKKAAKQLKVEREQQAAQEKKETSSLVKGVSSVGDEPELDLDAPSLFKTAYSSKQRWR</sequence>
<feature type="compositionally biased region" description="Basic and acidic residues" evidence="1">
    <location>
        <begin position="154"/>
        <end position="169"/>
    </location>
</feature>
<dbReference type="AlphaFoldDB" id="A0AAN7T8N8"/>
<reference evidence="2" key="1">
    <citation type="submission" date="2023-08" db="EMBL/GenBank/DDBJ databases">
        <title>Black Yeasts Isolated from many extreme environments.</title>
        <authorList>
            <person name="Coleine C."/>
            <person name="Stajich J.E."/>
            <person name="Selbmann L."/>
        </authorList>
    </citation>
    <scope>NUCLEOTIDE SEQUENCE</scope>
    <source>
        <strain evidence="2">CCFEE 5401</strain>
    </source>
</reference>